<keyword evidence="2" id="KW-1185">Reference proteome</keyword>
<evidence type="ECO:0000313" key="1">
    <source>
        <dbReference type="EMBL" id="KAK5825498.1"/>
    </source>
</evidence>
<organism evidence="1 2">
    <name type="scientific">Gossypium arboreum</name>
    <name type="common">Tree cotton</name>
    <name type="synonym">Gossypium nanking</name>
    <dbReference type="NCBI Taxonomy" id="29729"/>
    <lineage>
        <taxon>Eukaryota</taxon>
        <taxon>Viridiplantae</taxon>
        <taxon>Streptophyta</taxon>
        <taxon>Embryophyta</taxon>
        <taxon>Tracheophyta</taxon>
        <taxon>Spermatophyta</taxon>
        <taxon>Magnoliopsida</taxon>
        <taxon>eudicotyledons</taxon>
        <taxon>Gunneridae</taxon>
        <taxon>Pentapetalae</taxon>
        <taxon>rosids</taxon>
        <taxon>malvids</taxon>
        <taxon>Malvales</taxon>
        <taxon>Malvaceae</taxon>
        <taxon>Malvoideae</taxon>
        <taxon>Gossypium</taxon>
    </lineage>
</organism>
<sequence>MASPPIVQVSDTKKEKEYRDIEECLRNIENLFEDEEEIVVEEVVVAEKEEVAKNEKEKEEDFVENIITIPESVGANIDNLEQTGARSVKVAEVTSEEQCNSLAIVSYTGPLQVASPTQTAADNARVELGIEEQSKDCTKPKEKKRKCSKDKK</sequence>
<dbReference type="Proteomes" id="UP001358586">
    <property type="component" value="Chromosome 6"/>
</dbReference>
<reference evidence="1 2" key="1">
    <citation type="submission" date="2023-03" db="EMBL/GenBank/DDBJ databases">
        <title>WGS of Gossypium arboreum.</title>
        <authorList>
            <person name="Yu D."/>
        </authorList>
    </citation>
    <scope>NUCLEOTIDE SEQUENCE [LARGE SCALE GENOMIC DNA]</scope>
    <source>
        <tissue evidence="1">Leaf</tissue>
    </source>
</reference>
<dbReference type="EMBL" id="JARKNE010000006">
    <property type="protein sequence ID" value="KAK5825498.1"/>
    <property type="molecule type" value="Genomic_DNA"/>
</dbReference>
<accession>A0ABR0PM91</accession>
<evidence type="ECO:0000313" key="2">
    <source>
        <dbReference type="Proteomes" id="UP001358586"/>
    </source>
</evidence>
<proteinExistence type="predicted"/>
<name>A0ABR0PM91_GOSAR</name>
<gene>
    <name evidence="1" type="ORF">PVK06_020337</name>
</gene>
<comment type="caution">
    <text evidence="1">The sequence shown here is derived from an EMBL/GenBank/DDBJ whole genome shotgun (WGS) entry which is preliminary data.</text>
</comment>
<protein>
    <submittedName>
        <fullName evidence="1">Uncharacterized protein</fullName>
    </submittedName>
</protein>